<evidence type="ECO:0000313" key="2">
    <source>
        <dbReference type="Proteomes" id="UP000056453"/>
    </source>
</evidence>
<dbReference type="SUPFAM" id="SSF158622">
    <property type="entry name" value="YheA/YmcA-like"/>
    <property type="match status" value="1"/>
</dbReference>
<comment type="caution">
    <text evidence="1">The sequence shown here is derived from an EMBL/GenBank/DDBJ whole genome shotgun (WGS) entry which is preliminary data.</text>
</comment>
<sequence length="78" mass="8740">MAFELANPLRTPAEFDASVANAAAYEALSDAEKQKRRIEGHKAVMQFIESLKNDSPEEDQKQADKMQHRIALLRAALN</sequence>
<protein>
    <submittedName>
        <fullName evidence="1">Uncharacterized protein</fullName>
    </submittedName>
</protein>
<reference evidence="1 2" key="1">
    <citation type="submission" date="2015-11" db="EMBL/GenBank/DDBJ databases">
        <title>Expanding the genomic diversity of Burkholderia species for the development of highly accurate diagnostics.</title>
        <authorList>
            <person name="Sahl J."/>
            <person name="Keim P."/>
            <person name="Wagner D."/>
        </authorList>
    </citation>
    <scope>NUCLEOTIDE SEQUENCE [LARGE SCALE GENOMIC DNA]</scope>
    <source>
        <strain evidence="1 2">MSMB1808WGS</strain>
    </source>
</reference>
<dbReference type="AlphaFoldDB" id="A0AAW3MXV5"/>
<dbReference type="InterPro" id="IPR023378">
    <property type="entry name" value="YheA/YmcA-like_dom_sf"/>
</dbReference>
<keyword evidence="2" id="KW-1185">Reference proteome</keyword>
<evidence type="ECO:0000313" key="1">
    <source>
        <dbReference type="EMBL" id="KVP98031.1"/>
    </source>
</evidence>
<proteinExistence type="predicted"/>
<dbReference type="Proteomes" id="UP000056453">
    <property type="component" value="Unassembled WGS sequence"/>
</dbReference>
<dbReference type="EMBL" id="LPBJ01000047">
    <property type="protein sequence ID" value="KVP98031.1"/>
    <property type="molecule type" value="Genomic_DNA"/>
</dbReference>
<name>A0AAW3MXV5_9BURK</name>
<organism evidence="1 2">
    <name type="scientific">Burkholderia ubonensis</name>
    <dbReference type="NCBI Taxonomy" id="101571"/>
    <lineage>
        <taxon>Bacteria</taxon>
        <taxon>Pseudomonadati</taxon>
        <taxon>Pseudomonadota</taxon>
        <taxon>Betaproteobacteria</taxon>
        <taxon>Burkholderiales</taxon>
        <taxon>Burkholderiaceae</taxon>
        <taxon>Burkholderia</taxon>
        <taxon>Burkholderia cepacia complex</taxon>
    </lineage>
</organism>
<accession>A0AAW3MXV5</accession>
<gene>
    <name evidence="1" type="ORF">WJ96_05530</name>
</gene>